<dbReference type="InterPro" id="IPR038606">
    <property type="entry name" value="To_sf"/>
</dbReference>
<protein>
    <recommendedName>
        <fullName evidence="3">Juvenile hormone binding protein</fullName>
    </recommendedName>
</protein>
<accession>A0AAN7VL99</accession>
<dbReference type="EMBL" id="JAVRBK010000003">
    <property type="protein sequence ID" value="KAK5645889.1"/>
    <property type="molecule type" value="Genomic_DNA"/>
</dbReference>
<dbReference type="InterPro" id="IPR010562">
    <property type="entry name" value="Haemolymph_juvenile_hormone-bd"/>
</dbReference>
<gene>
    <name evidence="1" type="ORF">RI129_004353</name>
</gene>
<reference evidence="1 2" key="1">
    <citation type="journal article" date="2024" name="Insects">
        <title>An Improved Chromosome-Level Genome Assembly of the Firefly Pyrocoelia pectoralis.</title>
        <authorList>
            <person name="Fu X."/>
            <person name="Meyer-Rochow V.B."/>
            <person name="Ballantyne L."/>
            <person name="Zhu X."/>
        </authorList>
    </citation>
    <scope>NUCLEOTIDE SEQUENCE [LARGE SCALE GENOMIC DNA]</scope>
    <source>
        <strain evidence="1">XCY_ONT2</strain>
    </source>
</reference>
<dbReference type="PANTHER" id="PTHR11008:SF32">
    <property type="entry name" value="CIRCADIAN CLOCK-CONTROLLED PROTEIN DAYWAKE-RELATED"/>
    <property type="match status" value="1"/>
</dbReference>
<keyword evidence="2" id="KW-1185">Reference proteome</keyword>
<comment type="caution">
    <text evidence="1">The sequence shown here is derived from an EMBL/GenBank/DDBJ whole genome shotgun (WGS) entry which is preliminary data.</text>
</comment>
<dbReference type="SMART" id="SM00700">
    <property type="entry name" value="JHBP"/>
    <property type="match status" value="1"/>
</dbReference>
<name>A0AAN7VL99_9COLE</name>
<dbReference type="GO" id="GO:0005615">
    <property type="term" value="C:extracellular space"/>
    <property type="evidence" value="ECO:0007669"/>
    <property type="project" value="TreeGrafter"/>
</dbReference>
<dbReference type="Pfam" id="PF06585">
    <property type="entry name" value="JHBP"/>
    <property type="match status" value="1"/>
</dbReference>
<evidence type="ECO:0000313" key="2">
    <source>
        <dbReference type="Proteomes" id="UP001329430"/>
    </source>
</evidence>
<dbReference type="AlphaFoldDB" id="A0AAN7VL99"/>
<organism evidence="1 2">
    <name type="scientific">Pyrocoelia pectoralis</name>
    <dbReference type="NCBI Taxonomy" id="417401"/>
    <lineage>
        <taxon>Eukaryota</taxon>
        <taxon>Metazoa</taxon>
        <taxon>Ecdysozoa</taxon>
        <taxon>Arthropoda</taxon>
        <taxon>Hexapoda</taxon>
        <taxon>Insecta</taxon>
        <taxon>Pterygota</taxon>
        <taxon>Neoptera</taxon>
        <taxon>Endopterygota</taxon>
        <taxon>Coleoptera</taxon>
        <taxon>Polyphaga</taxon>
        <taxon>Elateriformia</taxon>
        <taxon>Elateroidea</taxon>
        <taxon>Lampyridae</taxon>
        <taxon>Lampyrinae</taxon>
        <taxon>Pyrocoelia</taxon>
    </lineage>
</organism>
<evidence type="ECO:0000313" key="1">
    <source>
        <dbReference type="EMBL" id="KAK5645889.1"/>
    </source>
</evidence>
<proteinExistence type="predicted"/>
<dbReference type="Gene3D" id="3.15.10.30">
    <property type="entry name" value="Haemolymph juvenile hormone binding protein"/>
    <property type="match status" value="1"/>
</dbReference>
<dbReference type="PANTHER" id="PTHR11008">
    <property type="entry name" value="PROTEIN TAKEOUT-LIKE PROTEIN"/>
    <property type="match status" value="1"/>
</dbReference>
<sequence length="254" mass="29070">MLLLVGAIFGAVVVTAIRLPIPFPLCFRDDPLISKCVVKAAKSLKPHLRSGIEELEIPHLYQLTVPEITVSILDNNSHFEKTVHNLTFIDMDTFKLRKVEFRPEDVTLEGNIKYKSLLYSEFFNMTGYVLGVPVNGARFFEGRMEGFDGRFVIKGEIFKKGGVDRCKVSDVKFDLQLQQIYGTLNAEKTEEFAVDDEFVYEYSKEVAKVFQLLYGQIFQTFLRKYLIKLCEDVPYSIVCYFPTSLSGSNNVPLW</sequence>
<evidence type="ECO:0008006" key="3">
    <source>
        <dbReference type="Google" id="ProtNLM"/>
    </source>
</evidence>
<dbReference type="Proteomes" id="UP001329430">
    <property type="component" value="Chromosome 3"/>
</dbReference>